<evidence type="ECO:0000259" key="1">
    <source>
        <dbReference type="Pfam" id="PF01408"/>
    </source>
</evidence>
<dbReference type="SUPFAM" id="SSF55347">
    <property type="entry name" value="Glyceraldehyde-3-phosphate dehydrogenase-like, C-terminal domain"/>
    <property type="match status" value="1"/>
</dbReference>
<dbReference type="SUPFAM" id="SSF51735">
    <property type="entry name" value="NAD(P)-binding Rossmann-fold domains"/>
    <property type="match status" value="1"/>
</dbReference>
<keyword evidence="4" id="KW-1185">Reference proteome</keyword>
<reference evidence="3 4" key="1">
    <citation type="submission" date="2024-09" db="EMBL/GenBank/DDBJ databases">
        <title>Aeromonas strains Genome sequencing and assembly.</title>
        <authorList>
            <person name="Hu X."/>
            <person name="Tang B."/>
        </authorList>
    </citation>
    <scope>NUCLEOTIDE SEQUENCE [LARGE SCALE GENOMIC DNA]</scope>
    <source>
        <strain evidence="3 4">NB23SCDHY001</strain>
    </source>
</reference>
<proteinExistence type="predicted"/>
<protein>
    <submittedName>
        <fullName evidence="3">Gfo/Idh/MocA family protein</fullName>
    </submittedName>
</protein>
<dbReference type="InterPro" id="IPR000683">
    <property type="entry name" value="Gfo/Idh/MocA-like_OxRdtase_N"/>
</dbReference>
<gene>
    <name evidence="3" type="ORF">ACEUDJ_14420</name>
</gene>
<dbReference type="PANTHER" id="PTHR43054">
    <property type="match status" value="1"/>
</dbReference>
<dbReference type="EMBL" id="JBGXBU010000006">
    <property type="protein sequence ID" value="MFM4894052.1"/>
    <property type="molecule type" value="Genomic_DNA"/>
</dbReference>
<dbReference type="InterPro" id="IPR036291">
    <property type="entry name" value="NAD(P)-bd_dom_sf"/>
</dbReference>
<dbReference type="Gene3D" id="3.40.50.720">
    <property type="entry name" value="NAD(P)-binding Rossmann-like Domain"/>
    <property type="match status" value="1"/>
</dbReference>
<sequence>MIRLAVIGTNWITEKFIEAALLSKAFQLTAVYSRQRTSAETFAAQYDDPVCFDDLAEFAASPCFDAVYIASPNSLHCPHTLQLLKAGKHVICEKPLGSNLSEVEAMYRCAREQGVVLFEAFKTAYLPNFRLLAEQLPRLGQARRASFSYCQYSSRWPKYLAGEHPNTFNPAFSNGSIMDIGYYCVASAVALFGAPERVTASGELLETGVDIHGTVLLHYPAFELVISHSKVSDSFIPSEIQGSEGAFIIEHLSESTGLTWVGRDGQREDLGQPQSANSMIYEASAFAAQIAAGQMDEAAVARSIETARIITLVRQQVGVRFPADQA</sequence>
<organism evidence="3 4">
    <name type="scientific">Aeromonas bivalvium</name>
    <dbReference type="NCBI Taxonomy" id="440079"/>
    <lineage>
        <taxon>Bacteria</taxon>
        <taxon>Pseudomonadati</taxon>
        <taxon>Pseudomonadota</taxon>
        <taxon>Gammaproteobacteria</taxon>
        <taxon>Aeromonadales</taxon>
        <taxon>Aeromonadaceae</taxon>
        <taxon>Aeromonas</taxon>
    </lineage>
</organism>
<evidence type="ECO:0000313" key="4">
    <source>
        <dbReference type="Proteomes" id="UP001630969"/>
    </source>
</evidence>
<feature type="domain" description="Gfo/Idh/MocA-like oxidoreductase N-terminal" evidence="1">
    <location>
        <begin position="2"/>
        <end position="120"/>
    </location>
</feature>
<accession>A0ABW9GTF1</accession>
<dbReference type="Proteomes" id="UP001630969">
    <property type="component" value="Unassembled WGS sequence"/>
</dbReference>
<evidence type="ECO:0000313" key="3">
    <source>
        <dbReference type="EMBL" id="MFM4894052.1"/>
    </source>
</evidence>
<dbReference type="Pfam" id="PF01408">
    <property type="entry name" value="GFO_IDH_MocA"/>
    <property type="match status" value="1"/>
</dbReference>
<comment type="caution">
    <text evidence="3">The sequence shown here is derived from an EMBL/GenBank/DDBJ whole genome shotgun (WGS) entry which is preliminary data.</text>
</comment>
<dbReference type="Pfam" id="PF22725">
    <property type="entry name" value="GFO_IDH_MocA_C3"/>
    <property type="match status" value="1"/>
</dbReference>
<dbReference type="PANTHER" id="PTHR43054:SF1">
    <property type="entry name" value="SCYLLO-INOSITOL 2-DEHYDROGENASE (NADP(+)) IOLU"/>
    <property type="match status" value="1"/>
</dbReference>
<name>A0ABW9GTF1_9GAMM</name>
<dbReference type="InterPro" id="IPR055170">
    <property type="entry name" value="GFO_IDH_MocA-like_dom"/>
</dbReference>
<evidence type="ECO:0000259" key="2">
    <source>
        <dbReference type="Pfam" id="PF22725"/>
    </source>
</evidence>
<feature type="domain" description="GFO/IDH/MocA-like oxidoreductase" evidence="2">
    <location>
        <begin position="139"/>
        <end position="247"/>
    </location>
</feature>
<dbReference type="GeneID" id="97221316"/>
<dbReference type="Gene3D" id="3.30.360.10">
    <property type="entry name" value="Dihydrodipicolinate Reductase, domain 2"/>
    <property type="match status" value="1"/>
</dbReference>
<dbReference type="RefSeq" id="WP_408791011.1">
    <property type="nucleotide sequence ID" value="NZ_JBGXBU010000006.1"/>
</dbReference>